<feature type="chain" id="PRO_5020474948" evidence="8">
    <location>
        <begin position="23"/>
        <end position="451"/>
    </location>
</feature>
<dbReference type="EMBL" id="SHKW01000007">
    <property type="protein sequence ID" value="RZU29730.1"/>
    <property type="molecule type" value="Genomic_DNA"/>
</dbReference>
<feature type="domain" description="MacB-like periplasmic core" evidence="10">
    <location>
        <begin position="57"/>
        <end position="294"/>
    </location>
</feature>
<keyword evidence="12" id="KW-1185">Reference proteome</keyword>
<dbReference type="PANTHER" id="PTHR30572">
    <property type="entry name" value="MEMBRANE COMPONENT OF TRANSPORTER-RELATED"/>
    <property type="match status" value="1"/>
</dbReference>
<feature type="signal peptide" evidence="8">
    <location>
        <begin position="1"/>
        <end position="22"/>
    </location>
</feature>
<dbReference type="InterPro" id="IPR025857">
    <property type="entry name" value="MacB_PCD"/>
</dbReference>
<comment type="similarity">
    <text evidence="6">Belongs to the ABC-4 integral membrane protein family.</text>
</comment>
<dbReference type="GO" id="GO:0022857">
    <property type="term" value="F:transmembrane transporter activity"/>
    <property type="evidence" value="ECO:0007669"/>
    <property type="project" value="TreeGrafter"/>
</dbReference>
<dbReference type="PANTHER" id="PTHR30572:SF4">
    <property type="entry name" value="ABC TRANSPORTER PERMEASE YTRF"/>
    <property type="match status" value="1"/>
</dbReference>
<feature type="transmembrane region" description="Helical" evidence="7">
    <location>
        <begin position="327"/>
        <end position="354"/>
    </location>
</feature>
<feature type="domain" description="ABC3 transporter permease C-terminal" evidence="9">
    <location>
        <begin position="331"/>
        <end position="444"/>
    </location>
</feature>
<dbReference type="Proteomes" id="UP000292958">
    <property type="component" value="Unassembled WGS sequence"/>
</dbReference>
<organism evidence="11 12">
    <name type="scientific">Edaphobacter modestus</name>
    <dbReference type="NCBI Taxonomy" id="388466"/>
    <lineage>
        <taxon>Bacteria</taxon>
        <taxon>Pseudomonadati</taxon>
        <taxon>Acidobacteriota</taxon>
        <taxon>Terriglobia</taxon>
        <taxon>Terriglobales</taxon>
        <taxon>Acidobacteriaceae</taxon>
        <taxon>Edaphobacter</taxon>
    </lineage>
</organism>
<keyword evidence="2" id="KW-1003">Cell membrane</keyword>
<dbReference type="RefSeq" id="WP_130425025.1">
    <property type="nucleotide sequence ID" value="NZ_SHKW01000007.1"/>
</dbReference>
<proteinExistence type="inferred from homology"/>
<keyword evidence="8" id="KW-0732">Signal</keyword>
<dbReference type="GO" id="GO:0005886">
    <property type="term" value="C:plasma membrane"/>
    <property type="evidence" value="ECO:0007669"/>
    <property type="project" value="UniProtKB-SubCell"/>
</dbReference>
<evidence type="ECO:0000256" key="1">
    <source>
        <dbReference type="ARBA" id="ARBA00004651"/>
    </source>
</evidence>
<evidence type="ECO:0000259" key="9">
    <source>
        <dbReference type="Pfam" id="PF02687"/>
    </source>
</evidence>
<comment type="subcellular location">
    <subcellularLocation>
        <location evidence="1">Cell membrane</location>
        <topology evidence="1">Multi-pass membrane protein</topology>
    </subcellularLocation>
</comment>
<name>A0A4Q7XZB1_9BACT</name>
<dbReference type="Pfam" id="PF12704">
    <property type="entry name" value="MacB_PCD"/>
    <property type="match status" value="1"/>
</dbReference>
<protein>
    <submittedName>
        <fullName evidence="11">Putative permease</fullName>
    </submittedName>
</protein>
<evidence type="ECO:0000259" key="10">
    <source>
        <dbReference type="Pfam" id="PF12704"/>
    </source>
</evidence>
<dbReference type="InterPro" id="IPR003838">
    <property type="entry name" value="ABC3_permease_C"/>
</dbReference>
<keyword evidence="3 7" id="KW-0812">Transmembrane</keyword>
<gene>
    <name evidence="11" type="ORF">BDD14_6340</name>
</gene>
<dbReference type="OrthoDB" id="127126at2"/>
<reference evidence="11 12" key="1">
    <citation type="submission" date="2019-02" db="EMBL/GenBank/DDBJ databases">
        <title>Genomic Encyclopedia of Archaeal and Bacterial Type Strains, Phase II (KMG-II): from individual species to whole genera.</title>
        <authorList>
            <person name="Goeker M."/>
        </authorList>
    </citation>
    <scope>NUCLEOTIDE SEQUENCE [LARGE SCALE GENOMIC DNA]</scope>
    <source>
        <strain evidence="11 12">DSM 18101</strain>
    </source>
</reference>
<evidence type="ECO:0000256" key="3">
    <source>
        <dbReference type="ARBA" id="ARBA00022692"/>
    </source>
</evidence>
<evidence type="ECO:0000256" key="8">
    <source>
        <dbReference type="SAM" id="SignalP"/>
    </source>
</evidence>
<comment type="caution">
    <text evidence="11">The sequence shown here is derived from an EMBL/GenBank/DDBJ whole genome shotgun (WGS) entry which is preliminary data.</text>
</comment>
<dbReference type="AlphaFoldDB" id="A0A4Q7XZB1"/>
<feature type="transmembrane region" description="Helical" evidence="7">
    <location>
        <begin position="375"/>
        <end position="395"/>
    </location>
</feature>
<keyword evidence="5 7" id="KW-0472">Membrane</keyword>
<evidence type="ECO:0000256" key="7">
    <source>
        <dbReference type="SAM" id="Phobius"/>
    </source>
</evidence>
<evidence type="ECO:0000313" key="12">
    <source>
        <dbReference type="Proteomes" id="UP000292958"/>
    </source>
</evidence>
<dbReference type="InterPro" id="IPR050250">
    <property type="entry name" value="Macrolide_Exporter_MacB"/>
</dbReference>
<dbReference type="Pfam" id="PF02687">
    <property type="entry name" value="FtsX"/>
    <property type="match status" value="1"/>
</dbReference>
<evidence type="ECO:0000256" key="6">
    <source>
        <dbReference type="ARBA" id="ARBA00038076"/>
    </source>
</evidence>
<keyword evidence="4 7" id="KW-1133">Transmembrane helix</keyword>
<accession>A0A4Q7XZB1</accession>
<evidence type="ECO:0000256" key="2">
    <source>
        <dbReference type="ARBA" id="ARBA00022475"/>
    </source>
</evidence>
<sequence>MPFALGLTVLTGLVCGLAPAFAAIRTSVNETLKEGGRTGTPGSGHGRLRSTLVVAEIAVALVLLTASGLLLRSFEKMRQVDLGFRVDHTLSAFYILPQKRYAIQSAVYNFTDNLMRNLRHLPGVKAAGISSSLPAAGDGGGIAITVEGYVPQKGAGLNMAKVSLMQGDPFQALGIRLLRGRFFTESDKSDSQLVAIVNRKLAEHFWPGQDPIGKRLRRGMPETPTPWLTVVGIVDDVKLGAADGGTAEQFYQPVTQQVVSEGAFASAGELTATYGYIVLHTDIPPEQLENSLRAAVRDVDPQLPLIQMQTMEHVISGSEAPRLFNTVLISAFAMVALLLAVLGIYSVIAFSIALREQEMAIRMALGCQRQGVLHLVLISAAKLGAIGCLVGLLAAAGVSHLLRSFLFGVSPFDPLVLMLSAVAMLSFALAASALPATRATKIDPMIALRGD</sequence>
<evidence type="ECO:0000313" key="11">
    <source>
        <dbReference type="EMBL" id="RZU29730.1"/>
    </source>
</evidence>
<feature type="transmembrane region" description="Helical" evidence="7">
    <location>
        <begin position="415"/>
        <end position="436"/>
    </location>
</feature>
<evidence type="ECO:0000256" key="5">
    <source>
        <dbReference type="ARBA" id="ARBA00023136"/>
    </source>
</evidence>
<evidence type="ECO:0000256" key="4">
    <source>
        <dbReference type="ARBA" id="ARBA00022989"/>
    </source>
</evidence>